<dbReference type="Gene3D" id="3.30.1370.10">
    <property type="entry name" value="K Homology domain, type 1"/>
    <property type="match status" value="3"/>
</dbReference>
<protein>
    <submittedName>
        <fullName evidence="4">Poly(RC)-binding protein 3</fullName>
    </submittedName>
</protein>
<dbReference type="CDD" id="cd02396">
    <property type="entry name" value="KH-I_PCBP_rpt2"/>
    <property type="match status" value="1"/>
</dbReference>
<accession>A0A2H8TQ73</accession>
<dbReference type="InterPro" id="IPR004088">
    <property type="entry name" value="KH_dom_type_1"/>
</dbReference>
<organism evidence="4">
    <name type="scientific">Melanaphis sacchari</name>
    <dbReference type="NCBI Taxonomy" id="742174"/>
    <lineage>
        <taxon>Eukaryota</taxon>
        <taxon>Metazoa</taxon>
        <taxon>Ecdysozoa</taxon>
        <taxon>Arthropoda</taxon>
        <taxon>Hexapoda</taxon>
        <taxon>Insecta</taxon>
        <taxon>Pterygota</taxon>
        <taxon>Neoptera</taxon>
        <taxon>Paraneoptera</taxon>
        <taxon>Hemiptera</taxon>
        <taxon>Sternorrhyncha</taxon>
        <taxon>Aphidomorpha</taxon>
        <taxon>Aphidoidea</taxon>
        <taxon>Aphididae</taxon>
        <taxon>Aphidini</taxon>
        <taxon>Melanaphis</taxon>
    </lineage>
</organism>
<evidence type="ECO:0000313" key="4">
    <source>
        <dbReference type="EMBL" id="MBW15408.1"/>
    </source>
</evidence>
<keyword evidence="1" id="KW-0677">Repeat</keyword>
<dbReference type="PROSITE" id="PS50084">
    <property type="entry name" value="KH_TYPE_1"/>
    <property type="match status" value="3"/>
</dbReference>
<dbReference type="GO" id="GO:0010468">
    <property type="term" value="P:regulation of gene expression"/>
    <property type="evidence" value="ECO:0007669"/>
    <property type="project" value="UniProtKB-ARBA"/>
</dbReference>
<name>A0A2H8TQ73_9HEMI</name>
<dbReference type="InterPro" id="IPR004087">
    <property type="entry name" value="KH_dom"/>
</dbReference>
<dbReference type="PANTHER" id="PTHR10288">
    <property type="entry name" value="KH DOMAIN CONTAINING RNA BINDING PROTEIN"/>
    <property type="match status" value="1"/>
</dbReference>
<gene>
    <name evidence="4" type="primary">PCBP3_11</name>
</gene>
<dbReference type="SMART" id="SM00322">
    <property type="entry name" value="KH"/>
    <property type="match status" value="3"/>
</dbReference>
<dbReference type="AlphaFoldDB" id="A0A2H8TQ73"/>
<proteinExistence type="predicted"/>
<dbReference type="InterPro" id="IPR036612">
    <property type="entry name" value="KH_dom_type_1_sf"/>
</dbReference>
<evidence type="ECO:0000256" key="1">
    <source>
        <dbReference type="ARBA" id="ARBA00022737"/>
    </source>
</evidence>
<feature type="domain" description="K Homology" evidence="3">
    <location>
        <begin position="265"/>
        <end position="339"/>
    </location>
</feature>
<dbReference type="OrthoDB" id="442947at2759"/>
<evidence type="ECO:0000256" key="2">
    <source>
        <dbReference type="PROSITE-ProRule" id="PRU00117"/>
    </source>
</evidence>
<keyword evidence="2" id="KW-0694">RNA-binding</keyword>
<feature type="domain" description="K Homology" evidence="3">
    <location>
        <begin position="103"/>
        <end position="174"/>
    </location>
</feature>
<evidence type="ECO:0000259" key="3">
    <source>
        <dbReference type="SMART" id="SM00322"/>
    </source>
</evidence>
<feature type="domain" description="K Homology" evidence="3">
    <location>
        <begin position="17"/>
        <end position="86"/>
    </location>
</feature>
<dbReference type="EMBL" id="GFXV01003603">
    <property type="protein sequence ID" value="MBW15408.1"/>
    <property type="molecule type" value="Transcribed_RNA"/>
</dbReference>
<dbReference type="Pfam" id="PF00013">
    <property type="entry name" value="KH_1"/>
    <property type="match status" value="3"/>
</dbReference>
<dbReference type="GO" id="GO:0003723">
    <property type="term" value="F:RNA binding"/>
    <property type="evidence" value="ECO:0007669"/>
    <property type="project" value="UniProtKB-UniRule"/>
</dbReference>
<sequence>MAAHEGLDYDPADGHYSDVVLTIRILMGKEILPLIGEYGEVVRDLRNQSEATITITDSSTPERIVTVTGNINIIQKAFALITKILEQNSPTHLQNNRKQSSSNSTTIKLIVPASQCGSLIGKGGVKIREIREASGAMVNVASDLLPNSTERTVSISGTAEAITEAIHQICIVMLETPGRGPTVAYRPFVTQPGPVVLCGGQAYTLQGSLAIPAVGDQTATNSALNTIASIAPNLIAGSGLDPSVLAALAGSQLRGGGVSSKTSQQHVTHEMAIPNDIIGCIIGKGGTKIAEIRRISGAMIRISNTEEHEASGKMERAITISGQAESVNVAKTLINLSVDQYNKSSGESMDYDEELSSNFIADAKTTTETLATLLSNPNGLGALGALTGLKELLGSINNKKQINKKKDKSDKFSPY</sequence>
<reference evidence="4" key="1">
    <citation type="submission" date="2017-10" db="EMBL/GenBank/DDBJ databases">
        <title>Transcriptome Assembly of Sugarcane Aphid Adults.</title>
        <authorList>
            <person name="Scully E.D."/>
            <person name="Palmer N.A."/>
            <person name="Geib S.M."/>
            <person name="Sarath G."/>
            <person name="Sattler S.E."/>
        </authorList>
    </citation>
    <scope>NUCLEOTIDE SEQUENCE</scope>
    <source>
        <tissue evidence="4">Whole body</tissue>
    </source>
</reference>
<dbReference type="SUPFAM" id="SSF54791">
    <property type="entry name" value="Eukaryotic type KH-domain (KH-domain type I)"/>
    <property type="match status" value="3"/>
</dbReference>